<evidence type="ECO:0000313" key="2">
    <source>
        <dbReference type="Proteomes" id="UP000031014"/>
    </source>
</evidence>
<name>A0A0A8X0J1_MESS1</name>
<sequence>MSSIIIIEKDIKKKSLLNWNNSWINEFESIWSIFEKIKEANNVSNKEILNLFTSDKIVSDNNHSIFFSRFNSVPNILIGYDICQHQLNLVKLITAGLPINNFPFEKLFRKEVTTCKKCIEFNYHSIFHQYKFLSYCPFHQIPLAITNHKKSIIVDDSLNSNFQLKELNRDVESSEKVHLFFDAKMKWQTVKKFQSSCSITKELIENKSNKGNIILYFDPGVFIVREAALEKYNYILFNKCNENIGNEELLTFSSPKANNNEEKFNFTENDFKILYLSTLKTFHSFVRHLKATILFKHKQCIEFNIRKHPVKPKCPYANAYVHWRKFIEGLSNISEVDKKRPKIHDTYLNFKVYSYQEHGFFERLFYATISSIDEKYRTRKLVLWLINKIYGMVITNYFYCWLEHFQQSEFNENTYYYCPLKFEYIPTFIVEIKKEQKDSVNLHLWKQNKSKLAINKPNT</sequence>
<dbReference type="OrthoDB" id="2543325at2"/>
<gene>
    <name evidence="1" type="ORF">SAMD00020551_1535</name>
</gene>
<dbReference type="STRING" id="1321606.SAMD00020551_1535"/>
<dbReference type="EMBL" id="BASE01000031">
    <property type="protein sequence ID" value="GAM13393.1"/>
    <property type="molecule type" value="Genomic_DNA"/>
</dbReference>
<dbReference type="RefSeq" id="WP_041965241.1">
    <property type="nucleotide sequence ID" value="NZ_BASE01000031.1"/>
</dbReference>
<organism evidence="1 2">
    <name type="scientific">Mesobacillus selenatarsenatis (strain DSM 18680 / JCM 14380 / FERM P-15431 / SF-1)</name>
    <dbReference type="NCBI Taxonomy" id="1321606"/>
    <lineage>
        <taxon>Bacteria</taxon>
        <taxon>Bacillati</taxon>
        <taxon>Bacillota</taxon>
        <taxon>Bacilli</taxon>
        <taxon>Bacillales</taxon>
        <taxon>Bacillaceae</taxon>
        <taxon>Mesobacillus</taxon>
    </lineage>
</organism>
<dbReference type="AlphaFoldDB" id="A0A0A8X0J1"/>
<accession>A0A0A8X0J1</accession>
<proteinExistence type="predicted"/>
<evidence type="ECO:0000313" key="1">
    <source>
        <dbReference type="EMBL" id="GAM13393.1"/>
    </source>
</evidence>
<protein>
    <submittedName>
        <fullName evidence="1">Uncharacterized protein</fullName>
    </submittedName>
</protein>
<keyword evidence="2" id="KW-1185">Reference proteome</keyword>
<dbReference type="Proteomes" id="UP000031014">
    <property type="component" value="Unassembled WGS sequence"/>
</dbReference>
<reference evidence="1 2" key="1">
    <citation type="submission" date="2013-06" db="EMBL/GenBank/DDBJ databases">
        <title>Whole genome shotgun sequence of Bacillus selenatarsenatis SF-1.</title>
        <authorList>
            <person name="Kuroda M."/>
            <person name="Sei K."/>
            <person name="Yamashita M."/>
            <person name="Ike M."/>
        </authorList>
    </citation>
    <scope>NUCLEOTIDE SEQUENCE [LARGE SCALE GENOMIC DNA]</scope>
    <source>
        <strain evidence="1 2">SF-1</strain>
    </source>
</reference>
<comment type="caution">
    <text evidence="1">The sequence shown here is derived from an EMBL/GenBank/DDBJ whole genome shotgun (WGS) entry which is preliminary data.</text>
</comment>